<sequence>MFDTVLIANRGAIACRVIRSLKALGLRSVAVYSEADADSLHVAMADESVCIGPAAAAQSYLNVQRILEVARATGAGAIHPGYGFLSENPDFAQACEDAGIAFIGPTPAQMRAFGLKHTARALAEAQGVPLLPGSGLLADVQQALAEAVRIGYPVMLKSTAGGGGIGMRLIRSEAEMGPAFEAVQRLARANFKDAGLFLEKFVERARHIEVQLFGDGQGTVVALGERDCSAQRRNQKVVEETPAPGLSEATRQALQDTAVRLARAVNYRSAGTVEYVLDADTGAFYFLEVNTRLQVEHGVTEQVFGVDLVAWMLKLARGGQFPLAVPVPHGASIQVRLYAEDPARNFQPCAGGLTEVVFPSDARIETWVATGSEVPPNYDPMIAKLIVTGTDRADAVAKLQAALTATRLGGIETNLRYLRAVAADPVFVEGRMVTRSLGELHYQPQALEVLEPGVQTTVQDHPGRTGYWAVGVPPSGPMDDLAMGLANRLVGNAPGTAALECTLSGPRLRFHADTVVAVCGAPMALAVDGVPLPLWQSHTIRAGSVLSLGAVQGAGARSYLAVRGGLDVPLYLGSRSTFTLGQFGGHAGRTLRAGDMLHVGADVVTDALASLPPEVVPAYGAQWDIAVLYGPHGAPDFFTDGDVQMFFATDWEVHYNSSRTGVRLIGPKPEWARRDGGEAGLHPSNIHDNAYAIGAIDFTGDMPVILGPDGPSLGGFVCPAVVLASERWKMGQLRPGDTVRFRCVTAEEAAALHAAQVARVQQLAYTSPALPVRTAAVGSPVLAQRAAQGDRPALVLRQAGDRYVLVELGEAVLDIALRMRVHALMQALQGQHLPGIVDMTPGIRSLQIHFEPLALDLPTLLAAIFVADDALGDTADITVPSRTVYLPLSWDDSATRLAIDKYMQSVRPDAPWCPSNIEFIRRINGLQSIEEVQRIVFEARYLVMGLGDVYLGAPVATPLDPRHRLVTTKYNPARTWTPENAVGIGGAYMCVYGMEGPGGYQFVGRTLQMWNRWRDASSGAPAFEAGKPWLLRFFDQIRFYPVGEEELLQIRRDFPAGRYPLRVEEGTFSLRDYQRFLETYATEIANFRGVQGQAFEEERERWREAGQAEYVGEPEVADAGGTTAEFPDGARAATTAVPGSVWKLLVAEGATVSEGEPLLIVESMKMEFTVSAPCAGRVLQLLCREGQAVGAGQNVVVIQGETA</sequence>
<dbReference type="SMART" id="SM00796">
    <property type="entry name" value="AHS1"/>
    <property type="match status" value="1"/>
</dbReference>
<dbReference type="InterPro" id="IPR029000">
    <property type="entry name" value="Cyclophilin-like_dom_sf"/>
</dbReference>
<evidence type="ECO:0000259" key="10">
    <source>
        <dbReference type="PROSITE" id="PS50979"/>
    </source>
</evidence>
<keyword evidence="3 7" id="KW-0547">Nucleotide-binding</keyword>
<keyword evidence="5 7" id="KW-0067">ATP-binding</keyword>
<dbReference type="InterPro" id="IPR003833">
    <property type="entry name" value="CT_C_D"/>
</dbReference>
<dbReference type="Pfam" id="PF02786">
    <property type="entry name" value="CPSase_L_D2"/>
    <property type="match status" value="1"/>
</dbReference>
<evidence type="ECO:0000256" key="1">
    <source>
        <dbReference type="ARBA" id="ARBA00001953"/>
    </source>
</evidence>
<comment type="cofactor">
    <cofactor evidence="1">
        <name>biotin</name>
        <dbReference type="ChEBI" id="CHEBI:57586"/>
    </cofactor>
</comment>
<dbReference type="InterPro" id="IPR016185">
    <property type="entry name" value="PreATP-grasp_dom_sf"/>
</dbReference>
<dbReference type="SUPFAM" id="SSF56059">
    <property type="entry name" value="Glutathione synthetase ATP-binding domain-like"/>
    <property type="match status" value="1"/>
</dbReference>
<dbReference type="SUPFAM" id="SSF52440">
    <property type="entry name" value="PreATP-grasp domain"/>
    <property type="match status" value="1"/>
</dbReference>
<dbReference type="Pfam" id="PF00289">
    <property type="entry name" value="Biotin_carb_N"/>
    <property type="match status" value="1"/>
</dbReference>
<dbReference type="InterPro" id="IPR014084">
    <property type="entry name" value="Urea_COase"/>
</dbReference>
<dbReference type="FunFam" id="3.40.50.20:FF:000010">
    <property type="entry name" value="Propionyl-CoA carboxylase subunit alpha"/>
    <property type="match status" value="1"/>
</dbReference>
<dbReference type="InterPro" id="IPR011764">
    <property type="entry name" value="Biotin_carboxylation_dom"/>
</dbReference>
<dbReference type="EC" id="3.5.1.54" evidence="11"/>
<dbReference type="Gene3D" id="3.30.1360.40">
    <property type="match status" value="1"/>
</dbReference>
<evidence type="ECO:0000256" key="7">
    <source>
        <dbReference type="PROSITE-ProRule" id="PRU00409"/>
    </source>
</evidence>
<evidence type="ECO:0000313" key="11">
    <source>
        <dbReference type="EMBL" id="CBA30339.1"/>
    </source>
</evidence>
<dbReference type="InterPro" id="IPR005479">
    <property type="entry name" value="CPAse_ATP-bd"/>
</dbReference>
<dbReference type="PANTHER" id="PTHR18866">
    <property type="entry name" value="CARBOXYLASE:PYRUVATE/ACETYL-COA/PROPIONYL-COA CARBOXYLASE"/>
    <property type="match status" value="1"/>
</dbReference>
<dbReference type="PROSITE" id="PS50979">
    <property type="entry name" value="BC"/>
    <property type="match status" value="1"/>
</dbReference>
<name>C9YC76_CURXX</name>
<evidence type="ECO:0000256" key="6">
    <source>
        <dbReference type="ARBA" id="ARBA00023267"/>
    </source>
</evidence>
<feature type="domain" description="ATP-grasp" evidence="9">
    <location>
        <begin position="120"/>
        <end position="317"/>
    </location>
</feature>
<dbReference type="EC" id="6.3.4.6" evidence="11"/>
<evidence type="ECO:0000256" key="5">
    <source>
        <dbReference type="ARBA" id="ARBA00022840"/>
    </source>
</evidence>
<keyword evidence="6" id="KW-0092">Biotin</keyword>
<dbReference type="SUPFAM" id="SSF160467">
    <property type="entry name" value="PH0987 N-terminal domain-like"/>
    <property type="match status" value="1"/>
</dbReference>
<dbReference type="InterPro" id="IPR011054">
    <property type="entry name" value="Rudment_hybrid_motif"/>
</dbReference>
<organism evidence="11">
    <name type="scientific">Curvibacter symbiont subsp. Hydra magnipapillata</name>
    <dbReference type="NCBI Taxonomy" id="667019"/>
    <lineage>
        <taxon>Bacteria</taxon>
        <taxon>Pseudomonadati</taxon>
        <taxon>Pseudomonadota</taxon>
        <taxon>Betaproteobacteria</taxon>
        <taxon>Burkholderiales</taxon>
        <taxon>Comamonadaceae</taxon>
        <taxon>Curvibacter</taxon>
    </lineage>
</organism>
<dbReference type="InterPro" id="IPR005481">
    <property type="entry name" value="BC-like_N"/>
</dbReference>
<dbReference type="PROSITE" id="PS50975">
    <property type="entry name" value="ATP_GRASP"/>
    <property type="match status" value="1"/>
</dbReference>
<dbReference type="GO" id="GO:0046872">
    <property type="term" value="F:metal ion binding"/>
    <property type="evidence" value="ECO:0007669"/>
    <property type="project" value="InterPro"/>
</dbReference>
<dbReference type="Gene3D" id="3.30.470.20">
    <property type="entry name" value="ATP-grasp fold, B domain"/>
    <property type="match status" value="1"/>
</dbReference>
<dbReference type="GO" id="GO:0004847">
    <property type="term" value="F:urea carboxylase activity"/>
    <property type="evidence" value="ECO:0007669"/>
    <property type="project" value="UniProtKB-EC"/>
</dbReference>
<feature type="domain" description="Biotin carboxylation" evidence="10">
    <location>
        <begin position="1"/>
        <end position="442"/>
    </location>
</feature>
<dbReference type="SUPFAM" id="SSF51230">
    <property type="entry name" value="Single hybrid motif"/>
    <property type="match status" value="1"/>
</dbReference>
<dbReference type="InterPro" id="IPR011053">
    <property type="entry name" value="Single_hybrid_motif"/>
</dbReference>
<dbReference type="InterPro" id="IPR011761">
    <property type="entry name" value="ATP-grasp"/>
</dbReference>
<dbReference type="EMBL" id="FN543105">
    <property type="protein sequence ID" value="CBA30339.1"/>
    <property type="molecule type" value="Genomic_DNA"/>
</dbReference>
<dbReference type="GO" id="GO:0016829">
    <property type="term" value="F:lyase activity"/>
    <property type="evidence" value="ECO:0007669"/>
    <property type="project" value="UniProtKB-KW"/>
</dbReference>
<dbReference type="SMART" id="SM00878">
    <property type="entry name" value="Biotin_carb_C"/>
    <property type="match status" value="1"/>
</dbReference>
<dbReference type="Pfam" id="PF02785">
    <property type="entry name" value="Biotin_carb_C"/>
    <property type="match status" value="1"/>
</dbReference>
<keyword evidence="4 11" id="KW-0378">Hydrolase</keyword>
<dbReference type="SUPFAM" id="SSF50891">
    <property type="entry name" value="Cyclophilin-like"/>
    <property type="match status" value="2"/>
</dbReference>
<dbReference type="SMART" id="SM00797">
    <property type="entry name" value="AHS2"/>
    <property type="match status" value="1"/>
</dbReference>
<dbReference type="PROSITE" id="PS00866">
    <property type="entry name" value="CPSASE_1"/>
    <property type="match status" value="1"/>
</dbReference>
<dbReference type="NCBIfam" id="TIGR00724">
    <property type="entry name" value="urea_amlyse_rel"/>
    <property type="match status" value="1"/>
</dbReference>
<reference evidence="11" key="1">
    <citation type="journal article" date="2010" name="Nature">
        <title>The Dynamic genome of Hydra.</title>
        <authorList>
            <person name="Chapman J.A."/>
            <person name="Kirkness E.F."/>
            <person name="Simakov O."/>
            <person name="Hampson S.E."/>
            <person name="Mitros T."/>
            <person name="Weinmaier T."/>
            <person name="Rattei T."/>
            <person name="Balasubramanian P.G."/>
            <person name="Borman J."/>
            <person name="Busam D."/>
            <person name="Disbennett K."/>
            <person name="Pfannkoch C."/>
            <person name="Sumin N."/>
            <person name="Sutton G."/>
            <person name="Viswanathan L."/>
            <person name="Walenz B."/>
            <person name="Goodstein D.M."/>
            <person name="Hellsten U."/>
            <person name="Kawashima T."/>
            <person name="Prochnik S.E."/>
            <person name="Putnam N.H."/>
            <person name="Shu S."/>
            <person name="Blumberg B."/>
            <person name="Dana C.E."/>
            <person name="Gee L."/>
            <person name="Kibler D.F."/>
            <person name="Law L."/>
            <person name="Lindgens D."/>
            <person name="Martinez D.E."/>
            <person name="Peng J."/>
            <person name="Wigge P.A."/>
            <person name="Bertulat B."/>
            <person name="Guder C."/>
            <person name="Nakamura Y."/>
            <person name="Ozbek S."/>
            <person name="Watanabe H."/>
            <person name="Khalturin K."/>
            <person name="Hemmrich G."/>
            <person name="Franke A."/>
            <person name="Augustin R."/>
            <person name="Fraune S."/>
            <person name="Hayakawa E."/>
            <person name="Hayakawa S."/>
            <person name="Hirose M."/>
            <person name="Hwang J."/>
            <person name="Ikeo K."/>
            <person name="Nishimiya-Fujisawa C."/>
            <person name="Ogura A."/>
            <person name="Takahashi T."/>
            <person name="Steinmetz P.R."/>
            <person name="Zhang X."/>
            <person name="Aufschnaiter R."/>
            <person name="Eder M.K."/>
            <person name="Gorny A.K."/>
            <person name="Salvenmoser W."/>
            <person name="Heimberg A.M."/>
            <person name="Wheeler B.M."/>
            <person name="Peterson K.J."/>
            <person name="Boettger A."/>
            <person name="Tischler P."/>
            <person name="Wolf A."/>
            <person name="Gojobori T."/>
            <person name="Remington K.A."/>
            <person name="Strausberg R.L."/>
            <person name="Venter J."/>
            <person name="Technau U."/>
            <person name="Hobmayer B."/>
            <person name="Bosch T.C."/>
            <person name="Holstein T.W."/>
            <person name="Fujisawa T."/>
            <person name="Bode H.R."/>
            <person name="David C.N."/>
            <person name="Rokhsar D.S."/>
            <person name="Steele R.E."/>
        </authorList>
    </citation>
    <scope>NUCLEOTIDE SEQUENCE</scope>
</reference>
<feature type="domain" description="Lipoyl-binding" evidence="8">
    <location>
        <begin position="1121"/>
        <end position="1199"/>
    </location>
</feature>
<proteinExistence type="predicted"/>
<evidence type="ECO:0000256" key="3">
    <source>
        <dbReference type="ARBA" id="ARBA00022741"/>
    </source>
</evidence>
<dbReference type="Gene3D" id="2.40.100.10">
    <property type="entry name" value="Cyclophilin-like"/>
    <property type="match status" value="2"/>
</dbReference>
<dbReference type="PROSITE" id="PS50968">
    <property type="entry name" value="BIOTINYL_LIPOYL"/>
    <property type="match status" value="1"/>
</dbReference>
<dbReference type="InterPro" id="IPR003778">
    <property type="entry name" value="CT_A_B"/>
</dbReference>
<dbReference type="PROSITE" id="PS00867">
    <property type="entry name" value="CPSASE_2"/>
    <property type="match status" value="1"/>
</dbReference>
<dbReference type="SUPFAM" id="SSF51246">
    <property type="entry name" value="Rudiment single hybrid motif"/>
    <property type="match status" value="1"/>
</dbReference>
<protein>
    <submittedName>
        <fullName evidence="11">Urea amidolyase</fullName>
        <ecNumber evidence="11">3.5.1.54</ecNumber>
        <ecNumber evidence="11">6.3.4.6</ecNumber>
    </submittedName>
</protein>
<dbReference type="NCBIfam" id="TIGR02712">
    <property type="entry name" value="urea_carbox"/>
    <property type="match status" value="1"/>
</dbReference>
<dbReference type="GO" id="GO:0004039">
    <property type="term" value="F:allophanate hydrolase activity"/>
    <property type="evidence" value="ECO:0007669"/>
    <property type="project" value="UniProtKB-EC"/>
</dbReference>
<dbReference type="Pfam" id="PF02626">
    <property type="entry name" value="CT_A_B"/>
    <property type="match status" value="1"/>
</dbReference>
<evidence type="ECO:0000256" key="4">
    <source>
        <dbReference type="ARBA" id="ARBA00022801"/>
    </source>
</evidence>
<dbReference type="AlphaFoldDB" id="C9YC76"/>
<keyword evidence="11" id="KW-0456">Lyase</keyword>
<evidence type="ECO:0000259" key="8">
    <source>
        <dbReference type="PROSITE" id="PS50968"/>
    </source>
</evidence>
<dbReference type="Gene3D" id="2.40.50.100">
    <property type="match status" value="1"/>
</dbReference>
<evidence type="ECO:0000259" key="9">
    <source>
        <dbReference type="PROSITE" id="PS50975"/>
    </source>
</evidence>
<accession>C9YC76</accession>
<dbReference type="PANTHER" id="PTHR18866:SF128">
    <property type="entry name" value="UREA AMIDOLYASE"/>
    <property type="match status" value="1"/>
</dbReference>
<dbReference type="InterPro" id="IPR050856">
    <property type="entry name" value="Biotin_carboxylase_complex"/>
</dbReference>
<dbReference type="InterPro" id="IPR000089">
    <property type="entry name" value="Biotin_lipoyl"/>
</dbReference>
<dbReference type="CDD" id="cd06850">
    <property type="entry name" value="biotinyl_domain"/>
    <property type="match status" value="1"/>
</dbReference>
<dbReference type="Pfam" id="PF00364">
    <property type="entry name" value="Biotin_lipoyl"/>
    <property type="match status" value="1"/>
</dbReference>
<dbReference type="Pfam" id="PF02682">
    <property type="entry name" value="CT_C_D"/>
    <property type="match status" value="1"/>
</dbReference>
<dbReference type="InterPro" id="IPR005482">
    <property type="entry name" value="Biotin_COase_C"/>
</dbReference>
<keyword evidence="2 11" id="KW-0436">Ligase</keyword>
<dbReference type="GO" id="GO:0005524">
    <property type="term" value="F:ATP binding"/>
    <property type="evidence" value="ECO:0007669"/>
    <property type="project" value="UniProtKB-UniRule"/>
</dbReference>
<evidence type="ECO:0000256" key="2">
    <source>
        <dbReference type="ARBA" id="ARBA00022598"/>
    </source>
</evidence>
<gene>
    <name evidence="11" type="primary">DUR1;2</name>
    <name evidence="11" type="ORF">Csp_C23050</name>
</gene>